<reference evidence="5" key="1">
    <citation type="submission" date="2025-08" db="UniProtKB">
        <authorList>
            <consortium name="RefSeq"/>
        </authorList>
    </citation>
    <scope>IDENTIFICATION</scope>
    <source>
        <tissue evidence="5">Entire body</tissue>
    </source>
</reference>
<dbReference type="KEGG" id="apln:108738767"/>
<dbReference type="STRING" id="224129.A0A1W4X685"/>
<keyword evidence="4" id="KW-1185">Reference proteome</keyword>
<keyword evidence="2" id="KW-0175">Coiled coil</keyword>
<feature type="coiled-coil region" evidence="2">
    <location>
        <begin position="122"/>
        <end position="151"/>
    </location>
</feature>
<accession>A0A1W4X685</accession>
<gene>
    <name evidence="5" type="primary">LOC108738767</name>
</gene>
<dbReference type="InParanoid" id="A0A1W4X685"/>
<evidence type="ECO:0000256" key="2">
    <source>
        <dbReference type="SAM" id="Coils"/>
    </source>
</evidence>
<dbReference type="PANTHER" id="PTHR16294:SF6">
    <property type="entry name" value="DYNAMIN N-TERMINAL DOMAIN-CONTAINING PROTEIN"/>
    <property type="match status" value="1"/>
</dbReference>
<organism evidence="4 5">
    <name type="scientific">Agrilus planipennis</name>
    <name type="common">Emerald ash borer</name>
    <name type="synonym">Agrilus marcopoli</name>
    <dbReference type="NCBI Taxonomy" id="224129"/>
    <lineage>
        <taxon>Eukaryota</taxon>
        <taxon>Metazoa</taxon>
        <taxon>Ecdysozoa</taxon>
        <taxon>Arthropoda</taxon>
        <taxon>Hexapoda</taxon>
        <taxon>Insecta</taxon>
        <taxon>Pterygota</taxon>
        <taxon>Neoptera</taxon>
        <taxon>Endopterygota</taxon>
        <taxon>Coleoptera</taxon>
        <taxon>Polyphaga</taxon>
        <taxon>Elateriformia</taxon>
        <taxon>Buprestoidea</taxon>
        <taxon>Buprestidae</taxon>
        <taxon>Agrilinae</taxon>
        <taxon>Agrilus</taxon>
    </lineage>
</organism>
<dbReference type="GeneID" id="108738767"/>
<feature type="compositionally biased region" description="Polar residues" evidence="3">
    <location>
        <begin position="201"/>
        <end position="217"/>
    </location>
</feature>
<dbReference type="RefSeq" id="XP_018327840.1">
    <property type="nucleotide sequence ID" value="XM_018472338.2"/>
</dbReference>
<comment type="similarity">
    <text evidence="1">Belongs to the dysbindin family.</text>
</comment>
<evidence type="ECO:0000256" key="3">
    <source>
        <dbReference type="SAM" id="MobiDB-lite"/>
    </source>
</evidence>
<feature type="region of interest" description="Disordered" evidence="3">
    <location>
        <begin position="201"/>
        <end position="220"/>
    </location>
</feature>
<proteinExistence type="inferred from homology"/>
<dbReference type="PANTHER" id="PTHR16294">
    <property type="entry name" value="DYSTROBREVIN BINDING PROTEIN 1 DYSBINDIN"/>
    <property type="match status" value="1"/>
</dbReference>
<sequence>MFSNIKEKILDFSKSVYFLSTDSDTSEPNNSDINLHAGSEILTYFRKHWFDLRQISEENAKSAEKVAVVIDKMQTKVSLYHKNLTFIIDLLVLRPNLNDSVEHCVSQISDLQNSFESVEKALIGLEDLIEKNELQKKKLEHERQLMLYKERKLENLEIKRNDFANKHAKKFMTSQLQQKKMLEEKQKVYQEAFMKDLQIARTQGNAQNPSSKPSQPSALLEEIQLDLNQEELDAFLEDSGSSNFPKDQ</sequence>
<dbReference type="Proteomes" id="UP000192223">
    <property type="component" value="Unplaced"/>
</dbReference>
<dbReference type="GO" id="GO:0005737">
    <property type="term" value="C:cytoplasm"/>
    <property type="evidence" value="ECO:0007669"/>
    <property type="project" value="InterPro"/>
</dbReference>
<evidence type="ECO:0000313" key="4">
    <source>
        <dbReference type="Proteomes" id="UP000192223"/>
    </source>
</evidence>
<evidence type="ECO:0000313" key="5">
    <source>
        <dbReference type="RefSeq" id="XP_018327840.1"/>
    </source>
</evidence>
<dbReference type="AlphaFoldDB" id="A0A1W4X685"/>
<name>A0A1W4X685_AGRPL</name>
<dbReference type="InterPro" id="IPR007531">
    <property type="entry name" value="Dysbindin"/>
</dbReference>
<dbReference type="OrthoDB" id="2445127at2759"/>
<protein>
    <submittedName>
        <fullName evidence="5">Uncharacterized protein LOC108738767</fullName>
    </submittedName>
</protein>
<dbReference type="FunCoup" id="A0A1W4X685">
    <property type="interactions" value="27"/>
</dbReference>
<evidence type="ECO:0000256" key="1">
    <source>
        <dbReference type="ARBA" id="ARBA00008686"/>
    </source>
</evidence>